<reference evidence="2 3" key="1">
    <citation type="journal article" date="2018" name="BMC Genomics">
        <title>Genomic comparison of Trypanosoma conorhini and Trypanosoma rangeli to Trypanosoma cruzi strains of high and low virulence.</title>
        <authorList>
            <person name="Bradwell K.R."/>
            <person name="Koparde V.N."/>
            <person name="Matveyev A.V."/>
            <person name="Serrano M.G."/>
            <person name="Alves J.M."/>
            <person name="Parikh H."/>
            <person name="Huang B."/>
            <person name="Lee V."/>
            <person name="Espinosa-Alvarez O."/>
            <person name="Ortiz P.A."/>
            <person name="Costa-Martins A.G."/>
            <person name="Teixeira M.M."/>
            <person name="Buck G.A."/>
        </authorList>
    </citation>
    <scope>NUCLEOTIDE SEQUENCE [LARGE SCALE GENOMIC DNA]</scope>
    <source>
        <strain evidence="2 3">025E</strain>
    </source>
</reference>
<dbReference type="EMBL" id="MKKU01000239">
    <property type="protein sequence ID" value="RNF18205.1"/>
    <property type="molecule type" value="Genomic_DNA"/>
</dbReference>
<organism evidence="2 3">
    <name type="scientific">Trypanosoma conorhini</name>
    <dbReference type="NCBI Taxonomy" id="83891"/>
    <lineage>
        <taxon>Eukaryota</taxon>
        <taxon>Discoba</taxon>
        <taxon>Euglenozoa</taxon>
        <taxon>Kinetoplastea</taxon>
        <taxon>Metakinetoplastina</taxon>
        <taxon>Trypanosomatida</taxon>
        <taxon>Trypanosomatidae</taxon>
        <taxon>Trypanosoma</taxon>
    </lineage>
</organism>
<keyword evidence="3" id="KW-1185">Reference proteome</keyword>
<feature type="region of interest" description="Disordered" evidence="1">
    <location>
        <begin position="1"/>
        <end position="24"/>
    </location>
</feature>
<feature type="region of interest" description="Disordered" evidence="1">
    <location>
        <begin position="235"/>
        <end position="254"/>
    </location>
</feature>
<evidence type="ECO:0000313" key="3">
    <source>
        <dbReference type="Proteomes" id="UP000284403"/>
    </source>
</evidence>
<proteinExistence type="predicted"/>
<comment type="caution">
    <text evidence="2">The sequence shown here is derived from an EMBL/GenBank/DDBJ whole genome shotgun (WGS) entry which is preliminary data.</text>
</comment>
<dbReference type="OrthoDB" id="273423at2759"/>
<protein>
    <submittedName>
        <fullName evidence="2">Uncharacterized protein</fullName>
    </submittedName>
</protein>
<gene>
    <name evidence="2" type="ORF">Tco025E_04590</name>
</gene>
<accession>A0A3R7P6F4</accession>
<evidence type="ECO:0000256" key="1">
    <source>
        <dbReference type="SAM" id="MobiDB-lite"/>
    </source>
</evidence>
<dbReference type="AlphaFoldDB" id="A0A3R7P6F4"/>
<evidence type="ECO:0000313" key="2">
    <source>
        <dbReference type="EMBL" id="RNF18205.1"/>
    </source>
</evidence>
<dbReference type="Proteomes" id="UP000284403">
    <property type="component" value="Unassembled WGS sequence"/>
</dbReference>
<dbReference type="GeneID" id="40318201"/>
<dbReference type="RefSeq" id="XP_029228403.1">
    <property type="nucleotide sequence ID" value="XM_029371500.1"/>
</dbReference>
<sequence>MGSDPGPRGGSEIDLSLAPSGLPKPKEVKVQAIPAEMGNPEHWRKRLLQFSTPLMLLLGVRSIATIGRRILRDILLLSSEHFLNLSSVEKNRPALQRRTNWLWLIVSAIDLFLNTIRLMDRGWYKYATARHSTLYHCQCKDDVKTDLTRRYRHLIARRNADLYFPAVDFDFGAPLCSSPEYFEAAAPEHIAPACRACGCLFVEGPSGAADEMAPQAAKEGQASLNALSATKEATAGHQQSGSVRRPPQPSSCAPTLGERAEVVILKLPWLVRKLMTHVLLLQTHPNWTATILLQLRYLTEVYLACMYCFGGYETGKSDAALEEMLHLPGAIAGLLGAVIGLHRVMESAPK</sequence>
<name>A0A3R7P6F4_9TRYP</name>